<dbReference type="PROSITE" id="PS51819">
    <property type="entry name" value="VOC"/>
    <property type="match status" value="1"/>
</dbReference>
<dbReference type="InterPro" id="IPR037523">
    <property type="entry name" value="VOC_core"/>
</dbReference>
<dbReference type="Gene3D" id="3.10.180.10">
    <property type="entry name" value="2,3-Dihydroxybiphenyl 1,2-Dioxygenase, domain 1"/>
    <property type="match status" value="1"/>
</dbReference>
<dbReference type="PANTHER" id="PTHR21366:SF22">
    <property type="entry name" value="VOC DOMAIN-CONTAINING PROTEIN"/>
    <property type="match status" value="1"/>
</dbReference>
<name>A0ABV9KE05_9RHOB</name>
<evidence type="ECO:0000313" key="2">
    <source>
        <dbReference type="EMBL" id="MFC4668223.1"/>
    </source>
</evidence>
<protein>
    <submittedName>
        <fullName evidence="2">VOC family protein</fullName>
    </submittedName>
</protein>
<evidence type="ECO:0000259" key="1">
    <source>
        <dbReference type="PROSITE" id="PS51819"/>
    </source>
</evidence>
<dbReference type="EMBL" id="JBHSGI010000004">
    <property type="protein sequence ID" value="MFC4668223.1"/>
    <property type="molecule type" value="Genomic_DNA"/>
</dbReference>
<gene>
    <name evidence="2" type="ORF">ACFO5X_06630</name>
</gene>
<dbReference type="InterPro" id="IPR050383">
    <property type="entry name" value="GlyoxalaseI/FosfomycinResist"/>
</dbReference>
<proteinExistence type="predicted"/>
<sequence>MTQISPVPRALLEAALYVDDLDAAEAFYGTLLGLEQIRRVADRHVFYRVGGAVLLIFNPARTSQPSDNPALPVPTHGAQGPGHLCFAMERDEIEALRQRLETSGVSTEAAFDWPNGAHSLYVRDPAGNSIEFAEPRLWSL</sequence>
<dbReference type="RefSeq" id="WP_380716493.1">
    <property type="nucleotide sequence ID" value="NZ_JBHSGI010000004.1"/>
</dbReference>
<comment type="caution">
    <text evidence="2">The sequence shown here is derived from an EMBL/GenBank/DDBJ whole genome shotgun (WGS) entry which is preliminary data.</text>
</comment>
<dbReference type="SUPFAM" id="SSF54593">
    <property type="entry name" value="Glyoxalase/Bleomycin resistance protein/Dihydroxybiphenyl dioxygenase"/>
    <property type="match status" value="1"/>
</dbReference>
<dbReference type="PANTHER" id="PTHR21366">
    <property type="entry name" value="GLYOXALASE FAMILY PROTEIN"/>
    <property type="match status" value="1"/>
</dbReference>
<dbReference type="InterPro" id="IPR004360">
    <property type="entry name" value="Glyas_Fos-R_dOase_dom"/>
</dbReference>
<reference evidence="3" key="1">
    <citation type="journal article" date="2019" name="Int. J. Syst. Evol. Microbiol.">
        <title>The Global Catalogue of Microorganisms (GCM) 10K type strain sequencing project: providing services to taxonomists for standard genome sequencing and annotation.</title>
        <authorList>
            <consortium name="The Broad Institute Genomics Platform"/>
            <consortium name="The Broad Institute Genome Sequencing Center for Infectious Disease"/>
            <person name="Wu L."/>
            <person name="Ma J."/>
        </authorList>
    </citation>
    <scope>NUCLEOTIDE SEQUENCE [LARGE SCALE GENOMIC DNA]</scope>
    <source>
        <strain evidence="3">CGMCC 4.7283</strain>
    </source>
</reference>
<dbReference type="Proteomes" id="UP001595973">
    <property type="component" value="Unassembled WGS sequence"/>
</dbReference>
<keyword evidence="3" id="KW-1185">Reference proteome</keyword>
<dbReference type="InterPro" id="IPR029068">
    <property type="entry name" value="Glyas_Bleomycin-R_OHBP_Dase"/>
</dbReference>
<organism evidence="2 3">
    <name type="scientific">Seohaeicola nanhaiensis</name>
    <dbReference type="NCBI Taxonomy" id="1387282"/>
    <lineage>
        <taxon>Bacteria</taxon>
        <taxon>Pseudomonadati</taxon>
        <taxon>Pseudomonadota</taxon>
        <taxon>Alphaproteobacteria</taxon>
        <taxon>Rhodobacterales</taxon>
        <taxon>Roseobacteraceae</taxon>
        <taxon>Seohaeicola</taxon>
    </lineage>
</organism>
<dbReference type="Pfam" id="PF00903">
    <property type="entry name" value="Glyoxalase"/>
    <property type="match status" value="1"/>
</dbReference>
<feature type="domain" description="VOC" evidence="1">
    <location>
        <begin position="10"/>
        <end position="135"/>
    </location>
</feature>
<accession>A0ABV9KE05</accession>
<evidence type="ECO:0000313" key="3">
    <source>
        <dbReference type="Proteomes" id="UP001595973"/>
    </source>
</evidence>